<feature type="region of interest" description="Disordered" evidence="1">
    <location>
        <begin position="108"/>
        <end position="154"/>
    </location>
</feature>
<dbReference type="EMBL" id="JASSZA010000019">
    <property type="protein sequence ID" value="KAK2088198.1"/>
    <property type="molecule type" value="Genomic_DNA"/>
</dbReference>
<accession>A0ABQ9TTS8</accession>
<keyword evidence="3" id="KW-1185">Reference proteome</keyword>
<feature type="compositionally biased region" description="Low complexity" evidence="1">
    <location>
        <begin position="16"/>
        <end position="27"/>
    </location>
</feature>
<sequence length="154" mass="16506">MKEESQGHRRREQRGVSRSGVGGTSDVESSDPLPTLHRLERLIGDTFPGRVGTDSEKDRTHTLLCQPLSHPHKCLQNASWGLGASPVSLRRAEAAPRTLYAFYTAAGTDVPRSPEPEPGIGRRTGLLASSQGLTPPPEPMAAPALVSGGFYSPR</sequence>
<name>A0ABQ9TTS8_SAGOE</name>
<comment type="caution">
    <text evidence="2">The sequence shown here is derived from an EMBL/GenBank/DDBJ whole genome shotgun (WGS) entry which is preliminary data.</text>
</comment>
<evidence type="ECO:0000256" key="1">
    <source>
        <dbReference type="SAM" id="MobiDB-lite"/>
    </source>
</evidence>
<evidence type="ECO:0000313" key="2">
    <source>
        <dbReference type="EMBL" id="KAK2088198.1"/>
    </source>
</evidence>
<dbReference type="Proteomes" id="UP001266305">
    <property type="component" value="Unassembled WGS sequence"/>
</dbReference>
<organism evidence="2 3">
    <name type="scientific">Saguinus oedipus</name>
    <name type="common">Cotton-top tamarin</name>
    <name type="synonym">Oedipomidas oedipus</name>
    <dbReference type="NCBI Taxonomy" id="9490"/>
    <lineage>
        <taxon>Eukaryota</taxon>
        <taxon>Metazoa</taxon>
        <taxon>Chordata</taxon>
        <taxon>Craniata</taxon>
        <taxon>Vertebrata</taxon>
        <taxon>Euteleostomi</taxon>
        <taxon>Mammalia</taxon>
        <taxon>Eutheria</taxon>
        <taxon>Euarchontoglires</taxon>
        <taxon>Primates</taxon>
        <taxon>Haplorrhini</taxon>
        <taxon>Platyrrhini</taxon>
        <taxon>Cebidae</taxon>
        <taxon>Callitrichinae</taxon>
        <taxon>Saguinus</taxon>
    </lineage>
</organism>
<feature type="region of interest" description="Disordered" evidence="1">
    <location>
        <begin position="1"/>
        <end position="58"/>
    </location>
</feature>
<proteinExistence type="predicted"/>
<protein>
    <submittedName>
        <fullName evidence="2">Uncharacterized protein</fullName>
    </submittedName>
</protein>
<gene>
    <name evidence="2" type="ORF">P7K49_034105</name>
</gene>
<reference evidence="2 3" key="1">
    <citation type="submission" date="2023-05" db="EMBL/GenBank/DDBJ databases">
        <title>B98-5 Cell Line De Novo Hybrid Assembly: An Optical Mapping Approach.</title>
        <authorList>
            <person name="Kananen K."/>
            <person name="Auerbach J.A."/>
            <person name="Kautto E."/>
            <person name="Blachly J.S."/>
        </authorList>
    </citation>
    <scope>NUCLEOTIDE SEQUENCE [LARGE SCALE GENOMIC DNA]</scope>
    <source>
        <strain evidence="2">B95-8</strain>
        <tissue evidence="2">Cell line</tissue>
    </source>
</reference>
<evidence type="ECO:0000313" key="3">
    <source>
        <dbReference type="Proteomes" id="UP001266305"/>
    </source>
</evidence>